<dbReference type="InterPro" id="IPR029044">
    <property type="entry name" value="Nucleotide-diphossugar_trans"/>
</dbReference>
<evidence type="ECO:0000313" key="2">
    <source>
        <dbReference type="EMBL" id="ADK84396.1"/>
    </source>
</evidence>
<reference evidence="2 3" key="1">
    <citation type="journal article" date="2010" name="Stand. Genomic Sci.">
        <title>Complete genome sequence of Desulfarculus baarsii type strain (2st14).</title>
        <authorList>
            <person name="Sun H."/>
            <person name="Spring S."/>
            <person name="Lapidus A."/>
            <person name="Davenport K."/>
            <person name="Del Rio T.G."/>
            <person name="Tice H."/>
            <person name="Nolan M."/>
            <person name="Copeland A."/>
            <person name="Cheng J.F."/>
            <person name="Lucas S."/>
            <person name="Tapia R."/>
            <person name="Goodwin L."/>
            <person name="Pitluck S."/>
            <person name="Ivanova N."/>
            <person name="Pagani I."/>
            <person name="Mavromatis K."/>
            <person name="Ovchinnikova G."/>
            <person name="Pati A."/>
            <person name="Chen A."/>
            <person name="Palaniappan K."/>
            <person name="Hauser L."/>
            <person name="Chang Y.J."/>
            <person name="Jeffries C.D."/>
            <person name="Detter J.C."/>
            <person name="Han C."/>
            <person name="Rohde M."/>
            <person name="Brambilla E."/>
            <person name="Goker M."/>
            <person name="Woyke T."/>
            <person name="Bristow J."/>
            <person name="Eisen J.A."/>
            <person name="Markowitz V."/>
            <person name="Hugenholtz P."/>
            <person name="Kyrpides N.C."/>
            <person name="Klenk H.P."/>
            <person name="Land M."/>
        </authorList>
    </citation>
    <scope>NUCLEOTIDE SEQUENCE [LARGE SCALE GENOMIC DNA]</scope>
    <source>
        <strain evidence="3">ATCC 33931 / DSM 2075 / LMG 7858 / VKM B-1802 / 2st14</strain>
    </source>
</reference>
<dbReference type="CDD" id="cd04179">
    <property type="entry name" value="DPM_DPG-synthase_like"/>
    <property type="match status" value="1"/>
</dbReference>
<protein>
    <submittedName>
        <fullName evidence="2">Glycosyl transferase family 2</fullName>
    </submittedName>
</protein>
<dbReference type="GO" id="GO:0016740">
    <property type="term" value="F:transferase activity"/>
    <property type="evidence" value="ECO:0007669"/>
    <property type="project" value="UniProtKB-KW"/>
</dbReference>
<dbReference type="InterPro" id="IPR050256">
    <property type="entry name" value="Glycosyltransferase_2"/>
</dbReference>
<dbReference type="HOGENOM" id="CLU_033536_7_4_7"/>
<dbReference type="CAZy" id="GT2">
    <property type="family name" value="Glycosyltransferase Family 2"/>
</dbReference>
<gene>
    <name evidence="2" type="ordered locus">Deba_1028</name>
</gene>
<evidence type="ECO:0000313" key="3">
    <source>
        <dbReference type="Proteomes" id="UP000009047"/>
    </source>
</evidence>
<dbReference type="InterPro" id="IPR001173">
    <property type="entry name" value="Glyco_trans_2-like"/>
</dbReference>
<evidence type="ECO:0000259" key="1">
    <source>
        <dbReference type="Pfam" id="PF00535"/>
    </source>
</evidence>
<dbReference type="Proteomes" id="UP000009047">
    <property type="component" value="Chromosome"/>
</dbReference>
<organism evidence="2 3">
    <name type="scientific">Desulfarculus baarsii (strain ATCC 33931 / DSM 2075 / LMG 7858 / VKM B-1802 / 2st14)</name>
    <dbReference type="NCBI Taxonomy" id="644282"/>
    <lineage>
        <taxon>Bacteria</taxon>
        <taxon>Pseudomonadati</taxon>
        <taxon>Thermodesulfobacteriota</taxon>
        <taxon>Desulfarculia</taxon>
        <taxon>Desulfarculales</taxon>
        <taxon>Desulfarculaceae</taxon>
        <taxon>Desulfarculus</taxon>
    </lineage>
</organism>
<dbReference type="STRING" id="644282.Deba_1028"/>
<name>E1QFR0_DESB2</name>
<dbReference type="eggNOG" id="COG1215">
    <property type="taxonomic scope" value="Bacteria"/>
</dbReference>
<accession>E1QFR0</accession>
<dbReference type="EMBL" id="CP002085">
    <property type="protein sequence ID" value="ADK84396.1"/>
    <property type="molecule type" value="Genomic_DNA"/>
</dbReference>
<keyword evidence="3" id="KW-1185">Reference proteome</keyword>
<sequence>MDRPGLAIVIPAYNERDSIAEVARAAAGHGVVIVVDDASGDGTAQAARQAGALVVTHALNQGYDAALNSGFAKAAELGCAAVVTIDADGQHPAGLLGLFAARLADGVDVVAGCRPSKPRLAERLFGLATRLLCGVKDPLCGMKGYRMSLYRELGHFDSYGSIGSELLLFAARNEKRIEQIPVPIAARRGRSRFGAGLGSNIRIFRAMVKGLARWRSQSWTASCGARKATVTPKGR</sequence>
<feature type="domain" description="Glycosyltransferase 2-like" evidence="1">
    <location>
        <begin position="8"/>
        <end position="117"/>
    </location>
</feature>
<keyword evidence="2" id="KW-0808">Transferase</keyword>
<dbReference type="Gene3D" id="3.90.550.10">
    <property type="entry name" value="Spore Coat Polysaccharide Biosynthesis Protein SpsA, Chain A"/>
    <property type="match status" value="1"/>
</dbReference>
<dbReference type="SUPFAM" id="SSF53448">
    <property type="entry name" value="Nucleotide-diphospho-sugar transferases"/>
    <property type="match status" value="1"/>
</dbReference>
<dbReference type="AlphaFoldDB" id="E1QFR0"/>
<dbReference type="RefSeq" id="WP_013257850.1">
    <property type="nucleotide sequence ID" value="NC_014365.1"/>
</dbReference>
<proteinExistence type="predicted"/>
<dbReference type="Pfam" id="PF00535">
    <property type="entry name" value="Glycos_transf_2"/>
    <property type="match status" value="1"/>
</dbReference>
<dbReference type="KEGG" id="dbr:Deba_1028"/>
<dbReference type="PANTHER" id="PTHR48090">
    <property type="entry name" value="UNDECAPRENYL-PHOSPHATE 4-DEOXY-4-FORMAMIDO-L-ARABINOSE TRANSFERASE-RELATED"/>
    <property type="match status" value="1"/>
</dbReference>